<protein>
    <submittedName>
        <fullName evidence="1">Uncharacterized protein</fullName>
    </submittedName>
</protein>
<reference evidence="1 2" key="1">
    <citation type="submission" date="2017-08" db="EMBL/GenBank/DDBJ databases">
        <title>Mesorhizobium wenxinae sp. nov., a novel rhizobial species isolated from root nodules of chickpea (Cicer arietinum L.).</title>
        <authorList>
            <person name="Zhang J."/>
        </authorList>
    </citation>
    <scope>NUCLEOTIDE SEQUENCE [LARGE SCALE GENOMIC DNA]</scope>
    <source>
        <strain evidence="2">WYCCWR 10019</strain>
    </source>
</reference>
<dbReference type="AlphaFoldDB" id="A0A271KF41"/>
<organism evidence="1 2">
    <name type="scientific">Mesorhizobium wenxiniae</name>
    <dbReference type="NCBI Taxonomy" id="2014805"/>
    <lineage>
        <taxon>Bacteria</taxon>
        <taxon>Pseudomonadati</taxon>
        <taxon>Pseudomonadota</taxon>
        <taxon>Alphaproteobacteria</taxon>
        <taxon>Hyphomicrobiales</taxon>
        <taxon>Phyllobacteriaceae</taxon>
        <taxon>Mesorhizobium</taxon>
    </lineage>
</organism>
<proteinExistence type="predicted"/>
<name>A0A271KF41_9HYPH</name>
<dbReference type="Proteomes" id="UP000215931">
    <property type="component" value="Unassembled WGS sequence"/>
</dbReference>
<keyword evidence="2" id="KW-1185">Reference proteome</keyword>
<evidence type="ECO:0000313" key="1">
    <source>
        <dbReference type="EMBL" id="PAP94402.1"/>
    </source>
</evidence>
<sequence length="74" mass="7556">MQSIHQKLFIISGIVDEAAGAMTTLVAAVLVKVGFTLLVELGSVVDSPIRVVAHAADALATIVAVGHGLQAPPR</sequence>
<dbReference type="EMBL" id="NPKH01000023">
    <property type="protein sequence ID" value="PAP94402.1"/>
    <property type="molecule type" value="Genomic_DNA"/>
</dbReference>
<evidence type="ECO:0000313" key="2">
    <source>
        <dbReference type="Proteomes" id="UP000215931"/>
    </source>
</evidence>
<comment type="caution">
    <text evidence="1">The sequence shown here is derived from an EMBL/GenBank/DDBJ whole genome shotgun (WGS) entry which is preliminary data.</text>
</comment>
<accession>A0A271KF41</accession>
<gene>
    <name evidence="1" type="ORF">CIT31_19185</name>
</gene>